<evidence type="ECO:0000313" key="2">
    <source>
        <dbReference type="Proteomes" id="UP001596391"/>
    </source>
</evidence>
<dbReference type="RefSeq" id="WP_390233896.1">
    <property type="nucleotide sequence ID" value="NZ_JBHSWI010000001.1"/>
</dbReference>
<comment type="caution">
    <text evidence="1">The sequence shown here is derived from an EMBL/GenBank/DDBJ whole genome shotgun (WGS) entry which is preliminary data.</text>
</comment>
<gene>
    <name evidence="1" type="ORF">ACFQBQ_03440</name>
</gene>
<proteinExistence type="predicted"/>
<dbReference type="EMBL" id="JBHSWI010000001">
    <property type="protein sequence ID" value="MFC6644658.1"/>
    <property type="molecule type" value="Genomic_DNA"/>
</dbReference>
<protein>
    <submittedName>
        <fullName evidence="1">Uncharacterized protein</fullName>
    </submittedName>
</protein>
<organism evidence="1 2">
    <name type="scientific">Granulicella cerasi</name>
    <dbReference type="NCBI Taxonomy" id="741063"/>
    <lineage>
        <taxon>Bacteria</taxon>
        <taxon>Pseudomonadati</taxon>
        <taxon>Acidobacteriota</taxon>
        <taxon>Terriglobia</taxon>
        <taxon>Terriglobales</taxon>
        <taxon>Acidobacteriaceae</taxon>
        <taxon>Granulicella</taxon>
    </lineage>
</organism>
<name>A0ABW1Z6G9_9BACT</name>
<evidence type="ECO:0000313" key="1">
    <source>
        <dbReference type="EMBL" id="MFC6644658.1"/>
    </source>
</evidence>
<sequence length="95" mass="10651">MEFIFKDTSFKFEALRAAGFAVDNGADISEVLLTTAAIPEGDEEAWMREWKATADRVHERAEHSFKHGDKISAREAFFALRPTTAVRSFTGARTL</sequence>
<accession>A0ABW1Z6G9</accession>
<reference evidence="2" key="1">
    <citation type="journal article" date="2019" name="Int. J. Syst. Evol. Microbiol.">
        <title>The Global Catalogue of Microorganisms (GCM) 10K type strain sequencing project: providing services to taxonomists for standard genome sequencing and annotation.</title>
        <authorList>
            <consortium name="The Broad Institute Genomics Platform"/>
            <consortium name="The Broad Institute Genome Sequencing Center for Infectious Disease"/>
            <person name="Wu L."/>
            <person name="Ma J."/>
        </authorList>
    </citation>
    <scope>NUCLEOTIDE SEQUENCE [LARGE SCALE GENOMIC DNA]</scope>
    <source>
        <strain evidence="2">CGMCC 1.16026</strain>
    </source>
</reference>
<dbReference type="Proteomes" id="UP001596391">
    <property type="component" value="Unassembled WGS sequence"/>
</dbReference>
<dbReference type="Gene3D" id="1.20.1440.110">
    <property type="entry name" value="acylaminoacyl peptidase"/>
    <property type="match status" value="1"/>
</dbReference>
<keyword evidence="2" id="KW-1185">Reference proteome</keyword>